<accession>A0AAD7K580</accession>
<gene>
    <name evidence="1" type="ORF">DFH07DRAFT_536542</name>
</gene>
<dbReference type="AlphaFoldDB" id="A0AAD7K580"/>
<proteinExistence type="predicted"/>
<organism evidence="1 2">
    <name type="scientific">Mycena maculata</name>
    <dbReference type="NCBI Taxonomy" id="230809"/>
    <lineage>
        <taxon>Eukaryota</taxon>
        <taxon>Fungi</taxon>
        <taxon>Dikarya</taxon>
        <taxon>Basidiomycota</taxon>
        <taxon>Agaricomycotina</taxon>
        <taxon>Agaricomycetes</taxon>
        <taxon>Agaricomycetidae</taxon>
        <taxon>Agaricales</taxon>
        <taxon>Marasmiineae</taxon>
        <taxon>Mycenaceae</taxon>
        <taxon>Mycena</taxon>
    </lineage>
</organism>
<dbReference type="EMBL" id="JARJLG010000008">
    <property type="protein sequence ID" value="KAJ7778651.1"/>
    <property type="molecule type" value="Genomic_DNA"/>
</dbReference>
<name>A0AAD7K580_9AGAR</name>
<reference evidence="1" key="1">
    <citation type="submission" date="2023-03" db="EMBL/GenBank/DDBJ databases">
        <title>Massive genome expansion in bonnet fungi (Mycena s.s.) driven by repeated elements and novel gene families across ecological guilds.</title>
        <authorList>
            <consortium name="Lawrence Berkeley National Laboratory"/>
            <person name="Harder C.B."/>
            <person name="Miyauchi S."/>
            <person name="Viragh M."/>
            <person name="Kuo A."/>
            <person name="Thoen E."/>
            <person name="Andreopoulos B."/>
            <person name="Lu D."/>
            <person name="Skrede I."/>
            <person name="Drula E."/>
            <person name="Henrissat B."/>
            <person name="Morin E."/>
            <person name="Kohler A."/>
            <person name="Barry K."/>
            <person name="LaButti K."/>
            <person name="Morin E."/>
            <person name="Salamov A."/>
            <person name="Lipzen A."/>
            <person name="Mereny Z."/>
            <person name="Hegedus B."/>
            <person name="Baldrian P."/>
            <person name="Stursova M."/>
            <person name="Weitz H."/>
            <person name="Taylor A."/>
            <person name="Grigoriev I.V."/>
            <person name="Nagy L.G."/>
            <person name="Martin F."/>
            <person name="Kauserud H."/>
        </authorList>
    </citation>
    <scope>NUCLEOTIDE SEQUENCE</scope>
    <source>
        <strain evidence="1">CBHHK188m</strain>
    </source>
</reference>
<keyword evidence="2" id="KW-1185">Reference proteome</keyword>
<dbReference type="Proteomes" id="UP001215280">
    <property type="component" value="Unassembled WGS sequence"/>
</dbReference>
<protein>
    <submittedName>
        <fullName evidence="1">Uncharacterized protein</fullName>
    </submittedName>
</protein>
<evidence type="ECO:0000313" key="2">
    <source>
        <dbReference type="Proteomes" id="UP001215280"/>
    </source>
</evidence>
<comment type="caution">
    <text evidence="1">The sequence shown here is derived from an EMBL/GenBank/DDBJ whole genome shotgun (WGS) entry which is preliminary data.</text>
</comment>
<evidence type="ECO:0000313" key="1">
    <source>
        <dbReference type="EMBL" id="KAJ7778651.1"/>
    </source>
</evidence>
<sequence>MDLELSTQRQSCLHAERTHRGLSADCVWVGIYLNDIELRPSSHPILPPSSSHTRSTTSTMISHTPDFKSPVLNTVLGILSNVTTELSDADTVSRTGKVAAADYDSMSVLDKNKCVLGMVLDSYASEGYFAGWQCLANVASRVPLPTQLVADVFKCVGIYQSIRPAKEERKPTDLHITISLPVPGFDSLYHVTPKSIGGKAWMHSDEYTPEAQRAWCNTDFAPMSPCAAFIWLAVQRKTISKEDLDACNALTLLGTVDYDLDRVEAHKPGFRQALNIAMRHVGEVGTQMQGTALAALLNFDVQKYGRQVQEQWVAGGKGAANSGPHAISAEDWVATIVGDCGGLAAFAYEGAAVYPESRSTMFPALLLANTHDLLFDMATSNLMSSAMYAAGVSDYNVAPIFAMSTADVVARRICALPDSSPPLYGDNSLLGISAWAPFNERYRTWERFVKYSRQIGRSTSTTAQHVAEMARIPLVFKACNILDLATAWRSATGDVSKDDFAPRQAVAYKPASAPEILDIPGVPEPDLCRSCTELFRNSVNDFATDKILAIDSLPMAVVSCRAVARAAAIRRAAIFASGDHCCDACACRIGCWADVAGYTVLTALMASDQTASASEWVLQCYAAWAVTTSPVSVATVLTGFDLICDLKEQDGAMGARDVLDC</sequence>